<name>A0A7R8YSW1_HERIL</name>
<evidence type="ECO:0000313" key="2">
    <source>
        <dbReference type="Proteomes" id="UP000594454"/>
    </source>
</evidence>
<accession>A0A7R8YSW1</accession>
<dbReference type="EMBL" id="LR899010">
    <property type="protein sequence ID" value="CAD7083040.1"/>
    <property type="molecule type" value="Genomic_DNA"/>
</dbReference>
<protein>
    <submittedName>
        <fullName evidence="1">Uncharacterized protein</fullName>
    </submittedName>
</protein>
<keyword evidence="2" id="KW-1185">Reference proteome</keyword>
<dbReference type="Proteomes" id="UP000594454">
    <property type="component" value="Chromosome 2"/>
</dbReference>
<reference evidence="1 2" key="1">
    <citation type="submission" date="2020-11" db="EMBL/GenBank/DDBJ databases">
        <authorList>
            <person name="Wallbank WR R."/>
            <person name="Pardo Diaz C."/>
            <person name="Kozak K."/>
            <person name="Martin S."/>
            <person name="Jiggins C."/>
            <person name="Moest M."/>
            <person name="Warren A I."/>
            <person name="Generalovic N T."/>
            <person name="Byers J.R.P. K."/>
            <person name="Montejo-Kovacevich G."/>
            <person name="Yen C E."/>
        </authorList>
    </citation>
    <scope>NUCLEOTIDE SEQUENCE [LARGE SCALE GENOMIC DNA]</scope>
</reference>
<dbReference type="AlphaFoldDB" id="A0A7R8YSW1"/>
<sequence length="70" mass="7579">MAKDVKVDKAVVVDVEDGLDKEDKAEEVGKVSDGVDNNVNDNERAIIGVEVKTTAQGTRTIVSDVDRHIE</sequence>
<organism evidence="1 2">
    <name type="scientific">Hermetia illucens</name>
    <name type="common">Black soldier fly</name>
    <dbReference type="NCBI Taxonomy" id="343691"/>
    <lineage>
        <taxon>Eukaryota</taxon>
        <taxon>Metazoa</taxon>
        <taxon>Ecdysozoa</taxon>
        <taxon>Arthropoda</taxon>
        <taxon>Hexapoda</taxon>
        <taxon>Insecta</taxon>
        <taxon>Pterygota</taxon>
        <taxon>Neoptera</taxon>
        <taxon>Endopterygota</taxon>
        <taxon>Diptera</taxon>
        <taxon>Brachycera</taxon>
        <taxon>Stratiomyomorpha</taxon>
        <taxon>Stratiomyidae</taxon>
        <taxon>Hermetiinae</taxon>
        <taxon>Hermetia</taxon>
    </lineage>
</organism>
<proteinExistence type="predicted"/>
<gene>
    <name evidence="1" type="ORF">HERILL_LOCUS6028</name>
</gene>
<dbReference type="InParanoid" id="A0A7R8YSW1"/>
<evidence type="ECO:0000313" key="1">
    <source>
        <dbReference type="EMBL" id="CAD7083040.1"/>
    </source>
</evidence>